<proteinExistence type="predicted"/>
<keyword evidence="2" id="KW-1185">Reference proteome</keyword>
<sequence>MKTRKQVKQELDELSSQYDVDMSQISSFTTCVHDLPSNEQIKRDFPDLSDVTPLTLGPNGDIKSSKAFEPNEKTHYANTDVAFPFPFKHPNSKHSQVTENYPNFFDSEKLVNNEFMFVALNCAERNSEDNEPQEHDWQMFHDTKRIANTYKLYLEINQDRFKNCYITDALKNTVESDSTKVVNQFNLGKSKSLLQFSDPESLGKYYLENLPDFKNRTDAAAVTETNTLGIKNKQTYLLSLNLFIAECTMIQPRQLIVFGGKTSEILQSMKSDIETHQNELNTDPQILKYVIQLIDNLTTFDHYSAFRSVKRLMDKTEQELWPSLNDEKQATFPN</sequence>
<organism evidence="1 2">
    <name type="scientific">Secundilactobacillus silagincola</name>
    <dbReference type="NCBI Taxonomy" id="1714681"/>
    <lineage>
        <taxon>Bacteria</taxon>
        <taxon>Bacillati</taxon>
        <taxon>Bacillota</taxon>
        <taxon>Bacilli</taxon>
        <taxon>Lactobacillales</taxon>
        <taxon>Lactobacillaceae</taxon>
        <taxon>Secundilactobacillus</taxon>
    </lineage>
</organism>
<accession>A0A1Z5J2I1</accession>
<dbReference type="OrthoDB" id="2276328at2"/>
<reference evidence="1 2" key="1">
    <citation type="submission" date="2015-11" db="EMBL/GenBank/DDBJ databases">
        <title>Draft genome sequences of new species of the genus Lactobacillus isolated from orchardgrass silage.</title>
        <authorList>
            <person name="Tohno M."/>
            <person name="Tanizawa Y."/>
            <person name="Arita M."/>
        </authorList>
    </citation>
    <scope>NUCLEOTIDE SEQUENCE [LARGE SCALE GENOMIC DNA]</scope>
    <source>
        <strain evidence="1 2">IWT5</strain>
    </source>
</reference>
<dbReference type="EMBL" id="BCMJ01000004">
    <property type="protein sequence ID" value="GAX08106.1"/>
    <property type="molecule type" value="Genomic_DNA"/>
</dbReference>
<name>A0A1Z5J2I1_9LACO</name>
<evidence type="ECO:0000313" key="1">
    <source>
        <dbReference type="EMBL" id="GAX08106.1"/>
    </source>
</evidence>
<evidence type="ECO:0000313" key="2">
    <source>
        <dbReference type="Proteomes" id="UP000223370"/>
    </source>
</evidence>
<dbReference type="RefSeq" id="WP_098824562.1">
    <property type="nucleotide sequence ID" value="NZ_BCMJ01000004.1"/>
</dbReference>
<gene>
    <name evidence="1" type="ORF">IWT5_01258</name>
</gene>
<dbReference type="Proteomes" id="UP000223370">
    <property type="component" value="Unassembled WGS sequence"/>
</dbReference>
<dbReference type="AlphaFoldDB" id="A0A1Z5J2I1"/>
<comment type="caution">
    <text evidence="1">The sequence shown here is derived from an EMBL/GenBank/DDBJ whole genome shotgun (WGS) entry which is preliminary data.</text>
</comment>
<protein>
    <submittedName>
        <fullName evidence="1">Uncharacterized protein</fullName>
    </submittedName>
</protein>